<comment type="caution">
    <text evidence="1">The sequence shown here is derived from an EMBL/GenBank/DDBJ whole genome shotgun (WGS) entry which is preliminary data.</text>
</comment>
<proteinExistence type="predicted"/>
<organism evidence="1 2">
    <name type="scientific">Hyalomma asiaticum</name>
    <name type="common">Tick</name>
    <dbReference type="NCBI Taxonomy" id="266040"/>
    <lineage>
        <taxon>Eukaryota</taxon>
        <taxon>Metazoa</taxon>
        <taxon>Ecdysozoa</taxon>
        <taxon>Arthropoda</taxon>
        <taxon>Chelicerata</taxon>
        <taxon>Arachnida</taxon>
        <taxon>Acari</taxon>
        <taxon>Parasitiformes</taxon>
        <taxon>Ixodida</taxon>
        <taxon>Ixodoidea</taxon>
        <taxon>Ixodidae</taxon>
        <taxon>Hyalomminae</taxon>
        <taxon>Hyalomma</taxon>
    </lineage>
</organism>
<dbReference type="EMBL" id="CM023482">
    <property type="protein sequence ID" value="KAH6937562.1"/>
    <property type="molecule type" value="Genomic_DNA"/>
</dbReference>
<sequence length="661" mass="71936">MVFGQPSQWVWVREHKHSSSNNIRSSDSTPWRPSRGGHASGAAMTWGARTLVIAATTALLLQLDTWYTLAATVEKKPWLITRSTNSTGVAVAAKPRPVSGDSEILIEHVDDDDSVVLMPLVVAVLVLVAFVFVVLLVLACLLVMRLLESRKGTKYHRLHSSETYGSETYERRRHRSRTGRSKHSQVFTYVDLSNADCSCLEHGVEGGKENAQQAPRFAVQFQSATNVDVKDANARTDRQEAPAPAPRRSRMATMGLPSGEHDAAEDAQQLRRAQVVEGNANAASQSANFPSDHPVESPTLHMYAQNAAWGSPGYHSDSTAEVSEFDIFRERCAKLTSVVPRMEIQVRDRCVKKHPSSGSRKSPMKYRGFDREVEKVMTGHTTEASGTTYPGLYISLPSDMGSPRESYDVSSDVQSSPEFSPSGPIASAPAIGAASVNTSPFRAEDADVFSCGQYHRNRDYGEAGNAVTTNVTERQSSEVSSASRDYEKFLTEAHPTKPGHSDNALMELPDTRVAPRDGSAVKSSNSARLRELFEREAAKARLSDATIRKPAASTSSSRDLSVQVPQMVAYFDRARTEKSLKAATEGASESQAATRSLSTDASLTTLPEAEPPAPVSSANRIAASTGRIRLPQPPTERSKKDIHVKLPDEELAARSESSQPT</sequence>
<name>A0ACB7SQW3_HYAAI</name>
<dbReference type="Proteomes" id="UP000821845">
    <property type="component" value="Chromosome 2"/>
</dbReference>
<evidence type="ECO:0000313" key="2">
    <source>
        <dbReference type="Proteomes" id="UP000821845"/>
    </source>
</evidence>
<gene>
    <name evidence="1" type="ORF">HPB50_001715</name>
</gene>
<protein>
    <submittedName>
        <fullName evidence="1">Uncharacterized protein</fullName>
    </submittedName>
</protein>
<evidence type="ECO:0000313" key="1">
    <source>
        <dbReference type="EMBL" id="KAH6937562.1"/>
    </source>
</evidence>
<keyword evidence="2" id="KW-1185">Reference proteome</keyword>
<reference evidence="1" key="1">
    <citation type="submission" date="2020-05" db="EMBL/GenBank/DDBJ databases">
        <title>Large-scale comparative analyses of tick genomes elucidate their genetic diversity and vector capacities.</title>
        <authorList>
            <person name="Jia N."/>
            <person name="Wang J."/>
            <person name="Shi W."/>
            <person name="Du L."/>
            <person name="Sun Y."/>
            <person name="Zhan W."/>
            <person name="Jiang J."/>
            <person name="Wang Q."/>
            <person name="Zhang B."/>
            <person name="Ji P."/>
            <person name="Sakyi L.B."/>
            <person name="Cui X."/>
            <person name="Yuan T."/>
            <person name="Jiang B."/>
            <person name="Yang W."/>
            <person name="Lam T.T.-Y."/>
            <person name="Chang Q."/>
            <person name="Ding S."/>
            <person name="Wang X."/>
            <person name="Zhu J."/>
            <person name="Ruan X."/>
            <person name="Zhao L."/>
            <person name="Wei J."/>
            <person name="Que T."/>
            <person name="Du C."/>
            <person name="Cheng J."/>
            <person name="Dai P."/>
            <person name="Han X."/>
            <person name="Huang E."/>
            <person name="Gao Y."/>
            <person name="Liu J."/>
            <person name="Shao H."/>
            <person name="Ye R."/>
            <person name="Li L."/>
            <person name="Wei W."/>
            <person name="Wang X."/>
            <person name="Wang C."/>
            <person name="Yang T."/>
            <person name="Huo Q."/>
            <person name="Li W."/>
            <person name="Guo W."/>
            <person name="Chen H."/>
            <person name="Zhou L."/>
            <person name="Ni X."/>
            <person name="Tian J."/>
            <person name="Zhou Y."/>
            <person name="Sheng Y."/>
            <person name="Liu T."/>
            <person name="Pan Y."/>
            <person name="Xia L."/>
            <person name="Li J."/>
            <person name="Zhao F."/>
            <person name="Cao W."/>
        </authorList>
    </citation>
    <scope>NUCLEOTIDE SEQUENCE</scope>
    <source>
        <strain evidence="1">Hyas-2018</strain>
    </source>
</reference>
<accession>A0ACB7SQW3</accession>